<evidence type="ECO:0000313" key="1">
    <source>
        <dbReference type="EMBL" id="TXC64448.1"/>
    </source>
</evidence>
<protein>
    <submittedName>
        <fullName evidence="1">DOMON-like domain-containing protein</fullName>
    </submittedName>
</protein>
<dbReference type="Proteomes" id="UP000321249">
    <property type="component" value="Unassembled WGS sequence"/>
</dbReference>
<name>A0A5C6TXF0_9SPHN</name>
<dbReference type="AlphaFoldDB" id="A0A5C6TXF0"/>
<dbReference type="CDD" id="cd09627">
    <property type="entry name" value="DOMON_murB_like"/>
    <property type="match status" value="1"/>
</dbReference>
<comment type="caution">
    <text evidence="1">The sequence shown here is derived from an EMBL/GenBank/DDBJ whole genome shotgun (WGS) entry which is preliminary data.</text>
</comment>
<dbReference type="OrthoDB" id="190583at2"/>
<proteinExistence type="predicted"/>
<sequence length="182" mass="20479">MDVALIPHPLHPPRAIMRVEVEVERASAGRLELRYRLFGEMDDLLLAPPAPPLRTDNLWRTTCFEAFFARPGAPAYREFNFSPSSEWAAYDFRSYRDPERADAPLAEPPVVTLMPRRAERLVLNAGVATDLGRASWRLGLSAILEETDGTKSYWALAHPDPARPDFHHPDCFAFQLPALGEA</sequence>
<accession>A0A5C6TXF0</accession>
<gene>
    <name evidence="1" type="ORF">FRZ32_12775</name>
</gene>
<dbReference type="RefSeq" id="WP_147043871.1">
    <property type="nucleotide sequence ID" value="NZ_BAABIR010000001.1"/>
</dbReference>
<evidence type="ECO:0000313" key="2">
    <source>
        <dbReference type="Proteomes" id="UP000321249"/>
    </source>
</evidence>
<reference evidence="1 2" key="1">
    <citation type="journal article" date="2015" name="J. Microbiol.">
        <title>Sphingosinicella ginsenosidimutans sp. nov., with ginsenoside converting activity.</title>
        <authorList>
            <person name="Kim J.K."/>
            <person name="Kang M.S."/>
            <person name="Park S.C."/>
            <person name="Kim K.M."/>
            <person name="Choi K."/>
            <person name="Yoon M.H."/>
            <person name="Im W.T."/>
        </authorList>
    </citation>
    <scope>NUCLEOTIDE SEQUENCE [LARGE SCALE GENOMIC DNA]</scope>
    <source>
        <strain evidence="1 2">BS-11</strain>
    </source>
</reference>
<dbReference type="EMBL" id="VOQQ01000001">
    <property type="protein sequence ID" value="TXC64448.1"/>
    <property type="molecule type" value="Genomic_DNA"/>
</dbReference>
<keyword evidence="2" id="KW-1185">Reference proteome</keyword>
<organism evidence="1 2">
    <name type="scientific">Allosphingosinicella ginsenosidimutans</name>
    <dbReference type="NCBI Taxonomy" id="1176539"/>
    <lineage>
        <taxon>Bacteria</taxon>
        <taxon>Pseudomonadati</taxon>
        <taxon>Pseudomonadota</taxon>
        <taxon>Alphaproteobacteria</taxon>
        <taxon>Sphingomonadales</taxon>
        <taxon>Sphingomonadaceae</taxon>
        <taxon>Allosphingosinicella</taxon>
    </lineage>
</organism>